<dbReference type="PANTHER" id="PTHR45831:SF2">
    <property type="entry name" value="LD24721P"/>
    <property type="match status" value="1"/>
</dbReference>
<keyword evidence="6" id="KW-1185">Reference proteome</keyword>
<keyword evidence="4" id="KW-0732">Signal</keyword>
<evidence type="ECO:0000256" key="1">
    <source>
        <dbReference type="ARBA" id="ARBA00022737"/>
    </source>
</evidence>
<evidence type="ECO:0000313" key="5">
    <source>
        <dbReference type="EMBL" id="SDB03192.1"/>
    </source>
</evidence>
<proteinExistence type="predicted"/>
<dbReference type="Proteomes" id="UP000199071">
    <property type="component" value="Unassembled WGS sequence"/>
</dbReference>
<dbReference type="GO" id="GO:0060090">
    <property type="term" value="F:molecular adaptor activity"/>
    <property type="evidence" value="ECO:0007669"/>
    <property type="project" value="TreeGrafter"/>
</dbReference>
<keyword evidence="2 3" id="KW-0802">TPR repeat</keyword>
<protein>
    <submittedName>
        <fullName evidence="5">Uncharacterized protein</fullName>
    </submittedName>
</protein>
<dbReference type="GO" id="GO:0016020">
    <property type="term" value="C:membrane"/>
    <property type="evidence" value="ECO:0007669"/>
    <property type="project" value="TreeGrafter"/>
</dbReference>
<dbReference type="Gene3D" id="1.25.40.10">
    <property type="entry name" value="Tetratricopeptide repeat domain"/>
    <property type="match status" value="1"/>
</dbReference>
<dbReference type="InterPro" id="IPR019734">
    <property type="entry name" value="TPR_rpt"/>
</dbReference>
<evidence type="ECO:0000256" key="2">
    <source>
        <dbReference type="ARBA" id="ARBA00022803"/>
    </source>
</evidence>
<reference evidence="5 6" key="1">
    <citation type="submission" date="2016-10" db="EMBL/GenBank/DDBJ databases">
        <authorList>
            <person name="de Groot N.N."/>
        </authorList>
    </citation>
    <scope>NUCLEOTIDE SEQUENCE [LARGE SCALE GENOMIC DNA]</scope>
    <source>
        <strain evidence="5 6">ATCC 35022</strain>
    </source>
</reference>
<sequence length="204" mass="22942">MRFIALVLPIVLLLPGHGHASTEEALPLPSVTLDEVKEPAVELTKAERIDKLFETLTTSKDERAAKEAERSILRLWLESDSDTVDLLMNWALGATQEQRYPRALDFLDRVIVMKPDYAEGWNKRATVHFLMEDYSRSLADIGQVLALEPRHFGALSGFGMIMRALGEDERAMTAYREALAVDPYLDNVQEALDELEAKDIGESL</sequence>
<evidence type="ECO:0000256" key="3">
    <source>
        <dbReference type="PROSITE-ProRule" id="PRU00339"/>
    </source>
</evidence>
<dbReference type="SUPFAM" id="SSF48452">
    <property type="entry name" value="TPR-like"/>
    <property type="match status" value="1"/>
</dbReference>
<accession>A0A1G6A456</accession>
<dbReference type="GO" id="GO:0072380">
    <property type="term" value="C:TRC complex"/>
    <property type="evidence" value="ECO:0007669"/>
    <property type="project" value="TreeGrafter"/>
</dbReference>
<name>A0A1G6A456_9HYPH</name>
<dbReference type="EMBL" id="FMXQ01000001">
    <property type="protein sequence ID" value="SDB03192.1"/>
    <property type="molecule type" value="Genomic_DNA"/>
</dbReference>
<gene>
    <name evidence="5" type="ORF">SAMN02982931_00150</name>
</gene>
<evidence type="ECO:0000256" key="4">
    <source>
        <dbReference type="SAM" id="SignalP"/>
    </source>
</evidence>
<organism evidence="5 6">
    <name type="scientific">Bauldia litoralis</name>
    <dbReference type="NCBI Taxonomy" id="665467"/>
    <lineage>
        <taxon>Bacteria</taxon>
        <taxon>Pseudomonadati</taxon>
        <taxon>Pseudomonadota</taxon>
        <taxon>Alphaproteobacteria</taxon>
        <taxon>Hyphomicrobiales</taxon>
        <taxon>Kaistiaceae</taxon>
        <taxon>Bauldia</taxon>
    </lineage>
</organism>
<feature type="repeat" description="TPR" evidence="3">
    <location>
        <begin position="118"/>
        <end position="151"/>
    </location>
</feature>
<dbReference type="STRING" id="665467.SAMN02982931_00150"/>
<feature type="signal peptide" evidence="4">
    <location>
        <begin position="1"/>
        <end position="20"/>
    </location>
</feature>
<feature type="repeat" description="TPR" evidence="3">
    <location>
        <begin position="152"/>
        <end position="185"/>
    </location>
</feature>
<dbReference type="OrthoDB" id="9815010at2"/>
<dbReference type="GO" id="GO:0006620">
    <property type="term" value="P:post-translational protein targeting to endoplasmic reticulum membrane"/>
    <property type="evidence" value="ECO:0007669"/>
    <property type="project" value="TreeGrafter"/>
</dbReference>
<dbReference type="SMART" id="SM00028">
    <property type="entry name" value="TPR"/>
    <property type="match status" value="3"/>
</dbReference>
<dbReference type="RefSeq" id="WP_090874308.1">
    <property type="nucleotide sequence ID" value="NZ_FMXQ01000001.1"/>
</dbReference>
<feature type="chain" id="PRO_5011775074" evidence="4">
    <location>
        <begin position="21"/>
        <end position="204"/>
    </location>
</feature>
<dbReference type="PROSITE" id="PS50005">
    <property type="entry name" value="TPR"/>
    <property type="match status" value="2"/>
</dbReference>
<dbReference type="PANTHER" id="PTHR45831">
    <property type="entry name" value="LD24721P"/>
    <property type="match status" value="1"/>
</dbReference>
<keyword evidence="1" id="KW-0677">Repeat</keyword>
<evidence type="ECO:0000313" key="6">
    <source>
        <dbReference type="Proteomes" id="UP000199071"/>
    </source>
</evidence>
<dbReference type="InterPro" id="IPR047150">
    <property type="entry name" value="SGT"/>
</dbReference>
<dbReference type="InterPro" id="IPR011990">
    <property type="entry name" value="TPR-like_helical_dom_sf"/>
</dbReference>
<dbReference type="AlphaFoldDB" id="A0A1G6A456"/>